<dbReference type="OrthoDB" id="9786494at2"/>
<dbReference type="Pfam" id="PF05430">
    <property type="entry name" value="Methyltransf_30"/>
    <property type="match status" value="1"/>
</dbReference>
<accession>A0A3L9M3Z2</accession>
<organism evidence="2 3">
    <name type="scientific">Faecalibacter macacae</name>
    <dbReference type="NCBI Taxonomy" id="1859289"/>
    <lineage>
        <taxon>Bacteria</taxon>
        <taxon>Pseudomonadati</taxon>
        <taxon>Bacteroidota</taxon>
        <taxon>Flavobacteriia</taxon>
        <taxon>Flavobacteriales</taxon>
        <taxon>Weeksellaceae</taxon>
        <taxon>Faecalibacter</taxon>
    </lineage>
</organism>
<comment type="caution">
    <text evidence="2">The sequence shown here is derived from an EMBL/GenBank/DDBJ whole genome shotgun (WGS) entry which is preliminary data.</text>
</comment>
<dbReference type="EMBL" id="RDOJ01000017">
    <property type="protein sequence ID" value="RLZ07562.1"/>
    <property type="molecule type" value="Genomic_DNA"/>
</dbReference>
<evidence type="ECO:0000313" key="2">
    <source>
        <dbReference type="EMBL" id="RLZ07562.1"/>
    </source>
</evidence>
<evidence type="ECO:0000259" key="1">
    <source>
        <dbReference type="Pfam" id="PF05430"/>
    </source>
</evidence>
<reference evidence="2 3" key="1">
    <citation type="submission" date="2018-10" db="EMBL/GenBank/DDBJ databases">
        <authorList>
            <person name="Chen X."/>
        </authorList>
    </citation>
    <scope>NUCLEOTIDE SEQUENCE [LARGE SCALE GENOMIC DNA]</scope>
    <source>
        <strain evidence="2 3">YIM 102668</strain>
    </source>
</reference>
<dbReference type="InterPro" id="IPR047785">
    <property type="entry name" value="tRNA_MNMC2"/>
</dbReference>
<dbReference type="Proteomes" id="UP000275348">
    <property type="component" value="Unassembled WGS sequence"/>
</dbReference>
<proteinExistence type="predicted"/>
<dbReference type="PANTHER" id="PTHR39963">
    <property type="entry name" value="SLL0983 PROTEIN"/>
    <property type="match status" value="1"/>
</dbReference>
<keyword evidence="3" id="KW-1185">Reference proteome</keyword>
<dbReference type="PANTHER" id="PTHR39963:SF1">
    <property type="entry name" value="MNMC-LIKE METHYLTRANSFERASE DOMAIN-CONTAINING PROTEIN"/>
    <property type="match status" value="1"/>
</dbReference>
<dbReference type="InterPro" id="IPR008471">
    <property type="entry name" value="MnmC-like_methylTransf"/>
</dbReference>
<dbReference type="SUPFAM" id="SSF53335">
    <property type="entry name" value="S-adenosyl-L-methionine-dependent methyltransferases"/>
    <property type="match status" value="1"/>
</dbReference>
<dbReference type="GO" id="GO:0016645">
    <property type="term" value="F:oxidoreductase activity, acting on the CH-NH group of donors"/>
    <property type="evidence" value="ECO:0007669"/>
    <property type="project" value="InterPro"/>
</dbReference>
<evidence type="ECO:0000313" key="3">
    <source>
        <dbReference type="Proteomes" id="UP000275348"/>
    </source>
</evidence>
<dbReference type="Gene3D" id="3.40.50.150">
    <property type="entry name" value="Vaccinia Virus protein VP39"/>
    <property type="match status" value="1"/>
</dbReference>
<dbReference type="RefSeq" id="WP_121935328.1">
    <property type="nucleotide sequence ID" value="NZ_RDOJ01000017.1"/>
</dbReference>
<sequence>MKRIIVETEDGSKTIHIEDLNETYHSIHGAVQEAFHVFINNGLNFFFELKKPIKILEIGLGTGLNSFITLLESEKKQLNITYIGVEKYPVSAEEFEVINYFDDVFKFYPEFESRREEFYTYYQKMFNAEWENEIKISSNFTLKKVEKDFFDLKDSSDSDFDLVYFDAFGSQVQPDLWEEELLTIVANLTKEISIITTYAAKGTFKRGMKANGFTVKKRPGPPGKREMMVAFKNFTYE</sequence>
<dbReference type="InterPro" id="IPR029063">
    <property type="entry name" value="SAM-dependent_MTases_sf"/>
</dbReference>
<dbReference type="AlphaFoldDB" id="A0A3L9M3Z2"/>
<name>A0A3L9M3Z2_9FLAO</name>
<dbReference type="GO" id="GO:0004808">
    <property type="term" value="F:tRNA (5-methylaminomethyl-2-thiouridylate)(34)-methyltransferase activity"/>
    <property type="evidence" value="ECO:0007669"/>
    <property type="project" value="InterPro"/>
</dbReference>
<dbReference type="NCBIfam" id="NF033855">
    <property type="entry name" value="tRNA_MNMC2"/>
    <property type="match status" value="1"/>
</dbReference>
<gene>
    <name evidence="2" type="ORF">EAH69_11365</name>
</gene>
<feature type="domain" description="MnmC-like methyltransferase" evidence="1">
    <location>
        <begin position="111"/>
        <end position="232"/>
    </location>
</feature>
<protein>
    <recommendedName>
        <fullName evidence="1">MnmC-like methyltransferase domain-containing protein</fullName>
    </recommendedName>
</protein>